<dbReference type="EMBL" id="CP076128">
    <property type="protein sequence ID" value="QWG06730.1"/>
    <property type="molecule type" value="Genomic_DNA"/>
</dbReference>
<proteinExistence type="predicted"/>
<evidence type="ECO:0000256" key="1">
    <source>
        <dbReference type="SAM" id="SignalP"/>
    </source>
</evidence>
<gene>
    <name evidence="2" type="ORF">KM029_15680</name>
</gene>
<dbReference type="Proteomes" id="UP000682802">
    <property type="component" value="Chromosome 1"/>
</dbReference>
<feature type="signal peptide" evidence="1">
    <location>
        <begin position="1"/>
        <end position="20"/>
    </location>
</feature>
<keyword evidence="1" id="KW-0732">Signal</keyword>
<evidence type="ECO:0000313" key="2">
    <source>
        <dbReference type="EMBL" id="QWG06730.1"/>
    </source>
</evidence>
<evidence type="ECO:0000313" key="3">
    <source>
        <dbReference type="Proteomes" id="UP000682802"/>
    </source>
</evidence>
<dbReference type="RefSeq" id="WP_144074137.1">
    <property type="nucleotide sequence ID" value="NZ_CP076128.1"/>
</dbReference>
<protein>
    <submittedName>
        <fullName evidence="2">Outer membrane protein assembly factor</fullName>
    </submittedName>
</protein>
<organism evidence="2 3">
    <name type="scientific">Flammeovirga kamogawensis</name>
    <dbReference type="NCBI Taxonomy" id="373891"/>
    <lineage>
        <taxon>Bacteria</taxon>
        <taxon>Pseudomonadati</taxon>
        <taxon>Bacteroidota</taxon>
        <taxon>Cytophagia</taxon>
        <taxon>Cytophagales</taxon>
        <taxon>Flammeovirgaceae</taxon>
        <taxon>Flammeovirga</taxon>
    </lineage>
</organism>
<accession>A0ABX8GT10</accession>
<keyword evidence="3" id="KW-1185">Reference proteome</keyword>
<sequence length="365" mass="41728">MKKKLLYSFLLFLLPFLGICSDSDSLKKEVYKDNILPSPAFTYSPKTDVVLGIYLLYQFKMDRRDYSTRPSNINFYYGSSFKGQNFLSSEHTILTNKEKFFLKGIIEYKNTPEQLFGIGPNSSDDYILSEYTSFEFKERVLYQFRPKLFVGGRLRYITLFDFTYNDQENNSIPPPNVTGAEGGHYLGFGPVLMYDKRNSILTPTQNYYLDFAATFYASSLEDGGFATIELDARRYLDFDTDGKRVLAFQGLMKSTFGNVPFNELALLGGKQILRGYTLGRFRDEHYLQLQAEFRATLIGRFGATAFAGTGTVYDQFDDFKYLKAALGGGLRFNINRKDPANVRIDFAWSVTDNNKGLYITLGEAF</sequence>
<feature type="chain" id="PRO_5046995653" evidence="1">
    <location>
        <begin position="21"/>
        <end position="365"/>
    </location>
</feature>
<name>A0ABX8GT10_9BACT</name>
<reference evidence="2 3" key="1">
    <citation type="submission" date="2021-05" db="EMBL/GenBank/DDBJ databases">
        <title>Comparative genomic studies on the polysaccharide-degrading batcterial strains of the Flammeovirga genus.</title>
        <authorList>
            <person name="Zewei F."/>
            <person name="Zheng Z."/>
            <person name="Yu L."/>
            <person name="Ruyue G."/>
            <person name="Yanhong M."/>
            <person name="Yuanyuan C."/>
            <person name="Jingyan G."/>
            <person name="Wenjun H."/>
        </authorList>
    </citation>
    <scope>NUCLEOTIDE SEQUENCE [LARGE SCALE GENOMIC DNA]</scope>
    <source>
        <strain evidence="2 3">YS10</strain>
    </source>
</reference>
<dbReference type="Gene3D" id="2.40.160.50">
    <property type="entry name" value="membrane protein fhac: a member of the omp85/tpsb transporter family"/>
    <property type="match status" value="1"/>
</dbReference>